<dbReference type="AlphaFoldDB" id="V4SZQ5"/>
<organism evidence="2 3">
    <name type="scientific">Citrus clementina</name>
    <name type="common">Clementine</name>
    <name type="synonym">Citrus deliciosa x Citrus sinensis</name>
    <dbReference type="NCBI Taxonomy" id="85681"/>
    <lineage>
        <taxon>Eukaryota</taxon>
        <taxon>Viridiplantae</taxon>
        <taxon>Streptophyta</taxon>
        <taxon>Embryophyta</taxon>
        <taxon>Tracheophyta</taxon>
        <taxon>Spermatophyta</taxon>
        <taxon>Magnoliopsida</taxon>
        <taxon>eudicotyledons</taxon>
        <taxon>Gunneridae</taxon>
        <taxon>Pentapetalae</taxon>
        <taxon>rosids</taxon>
        <taxon>malvids</taxon>
        <taxon>Sapindales</taxon>
        <taxon>Rutaceae</taxon>
        <taxon>Aurantioideae</taxon>
        <taxon>Citrus</taxon>
    </lineage>
</organism>
<gene>
    <name evidence="2" type="ORF">CICLE_v10003016mg</name>
</gene>
<evidence type="ECO:0000256" key="1">
    <source>
        <dbReference type="SAM" id="Phobius"/>
    </source>
</evidence>
<proteinExistence type="predicted"/>
<reference evidence="2 3" key="1">
    <citation type="submission" date="2013-10" db="EMBL/GenBank/DDBJ databases">
        <authorList>
            <consortium name="International Citrus Genome Consortium"/>
            <person name="Jenkins J."/>
            <person name="Schmutz J."/>
            <person name="Prochnik S."/>
            <person name="Rokhsar D."/>
            <person name="Gmitter F."/>
            <person name="Ollitrault P."/>
            <person name="Machado M."/>
            <person name="Talon M."/>
            <person name="Wincker P."/>
            <person name="Jaillon O."/>
            <person name="Morgante M."/>
        </authorList>
    </citation>
    <scope>NUCLEOTIDE SEQUENCE</scope>
    <source>
        <strain evidence="3">cv. Clemenules</strain>
    </source>
</reference>
<evidence type="ECO:0000313" key="2">
    <source>
        <dbReference type="EMBL" id="ESR46337.1"/>
    </source>
</evidence>
<protein>
    <submittedName>
        <fullName evidence="2">Uncharacterized protein</fullName>
    </submittedName>
</protein>
<dbReference type="Gramene" id="ESR46337">
    <property type="protein sequence ID" value="ESR46337"/>
    <property type="gene ID" value="CICLE_v10003016mg"/>
</dbReference>
<feature type="transmembrane region" description="Helical" evidence="1">
    <location>
        <begin position="58"/>
        <end position="79"/>
    </location>
</feature>
<dbReference type="InParanoid" id="V4SZQ5"/>
<keyword evidence="1" id="KW-0812">Transmembrane</keyword>
<evidence type="ECO:0000313" key="3">
    <source>
        <dbReference type="Proteomes" id="UP000030687"/>
    </source>
</evidence>
<keyword evidence="1" id="KW-1133">Transmembrane helix</keyword>
<sequence length="80" mass="8759">MTSLRILQSKESYHIAIVQTSMLPPLCQSSIGVLGEEWSGFAPRSLEAPTLKDFSAGIWWTLIFGTGTLLLVITHVGIWG</sequence>
<dbReference type="KEGG" id="cic:CICLE_v10003016mg"/>
<keyword evidence="1" id="KW-0472">Membrane</keyword>
<keyword evidence="3" id="KW-1185">Reference proteome</keyword>
<dbReference type="Proteomes" id="UP000030687">
    <property type="component" value="Unassembled WGS sequence"/>
</dbReference>
<dbReference type="EMBL" id="KI536799">
    <property type="protein sequence ID" value="ESR46337.1"/>
    <property type="molecule type" value="Genomic_DNA"/>
</dbReference>
<name>V4SZQ5_CITCL</name>
<accession>V4SZQ5</accession>